<sequence length="39" mass="4382">MGKKCPFFFRLLLLAMEKAFQDALTDQKADAIHGSPPMN</sequence>
<protein>
    <recommendedName>
        <fullName evidence="3">Transposase</fullName>
    </recommendedName>
</protein>
<evidence type="ECO:0008006" key="3">
    <source>
        <dbReference type="Google" id="ProtNLM"/>
    </source>
</evidence>
<gene>
    <name evidence="1" type="ORF">GTCCBUS3UF5_26030</name>
</gene>
<evidence type="ECO:0000313" key="2">
    <source>
        <dbReference type="Proteomes" id="UP000005636"/>
    </source>
</evidence>
<dbReference type="Proteomes" id="UP000005636">
    <property type="component" value="Chromosome"/>
</dbReference>
<reference evidence="1 2" key="1">
    <citation type="submission" date="2011-11" db="EMBL/GenBank/DDBJ databases">
        <title>Complete genome sequence of thermophilic Geobacillus thermoleovorans CCB_US3_UF5.</title>
        <authorList>
            <person name="Muhd Sakaff M.K.L."/>
            <person name="Abdul Rahman A.Y."/>
            <person name="Saito J.A."/>
            <person name="Hou S."/>
            <person name="Alam M."/>
        </authorList>
    </citation>
    <scope>NUCLEOTIDE SEQUENCE [LARGE SCALE GENOMIC DNA]</scope>
    <source>
        <strain evidence="1 2">CCB_US3_UF5</strain>
    </source>
</reference>
<accession>A0ABM5MJV2</accession>
<dbReference type="EMBL" id="CP003125">
    <property type="protein sequence ID" value="AEV19906.1"/>
    <property type="molecule type" value="Genomic_DNA"/>
</dbReference>
<organism evidence="1 2">
    <name type="scientific">Geobacillus thermoleovorans CCB_US3_UF5</name>
    <dbReference type="NCBI Taxonomy" id="1111068"/>
    <lineage>
        <taxon>Bacteria</taxon>
        <taxon>Bacillati</taxon>
        <taxon>Bacillota</taxon>
        <taxon>Bacilli</taxon>
        <taxon>Bacillales</taxon>
        <taxon>Anoxybacillaceae</taxon>
        <taxon>Geobacillus</taxon>
        <taxon>Geobacillus thermoleovorans group</taxon>
    </lineage>
</organism>
<name>A0ABM5MJV2_GEOTH</name>
<proteinExistence type="predicted"/>
<evidence type="ECO:0000313" key="1">
    <source>
        <dbReference type="EMBL" id="AEV19906.1"/>
    </source>
</evidence>
<keyword evidence="2" id="KW-1185">Reference proteome</keyword>